<dbReference type="InterPro" id="IPR001853">
    <property type="entry name" value="DSBA-like_thioredoxin_dom"/>
</dbReference>
<keyword evidence="3" id="KW-1185">Reference proteome</keyword>
<dbReference type="Proteomes" id="UP001198571">
    <property type="component" value="Unassembled WGS sequence"/>
</dbReference>
<dbReference type="Gene3D" id="3.40.30.10">
    <property type="entry name" value="Glutaredoxin"/>
    <property type="match status" value="1"/>
</dbReference>
<dbReference type="CDD" id="cd03024">
    <property type="entry name" value="DsbA_FrnE"/>
    <property type="match status" value="1"/>
</dbReference>
<dbReference type="InterPro" id="IPR036249">
    <property type="entry name" value="Thioredoxin-like_sf"/>
</dbReference>
<proteinExistence type="predicted"/>
<gene>
    <name evidence="2" type="ORF">H0485_06735</name>
</gene>
<dbReference type="PANTHER" id="PTHR13887:SF41">
    <property type="entry name" value="THIOREDOXIN SUPERFAMILY PROTEIN"/>
    <property type="match status" value="1"/>
</dbReference>
<dbReference type="RefSeq" id="WP_226934604.1">
    <property type="nucleotide sequence ID" value="NZ_JACDXX010000005.1"/>
</dbReference>
<sequence length="219" mass="24607">MTRPNPSALPAVRLDIFADPVCPWCHVGRANLTRALADHPGHPFTRLWHPFMLNPEMPKEGLPKRAWLETRFGGKERVDAMHEQLREVARKAGVELDPDRPKRLPNTLDAHRLSHWAAVEGRQDEVVGALYRAYWDEGRDIGEEHVLADIAAENGMDRATVLRLLASDADRDDLLARDQDARQKGVTSVPTFMVAQQYIVTGAQPPEFWGQVITELAGL</sequence>
<protein>
    <submittedName>
        <fullName evidence="2">DsbA family oxidoreductase</fullName>
    </submittedName>
</protein>
<name>A0ABS8CJZ6_9RHOB</name>
<dbReference type="EMBL" id="JACDXX010000005">
    <property type="protein sequence ID" value="MCB5409694.1"/>
    <property type="molecule type" value="Genomic_DNA"/>
</dbReference>
<reference evidence="2 3" key="1">
    <citation type="submission" date="2020-07" db="EMBL/GenBank/DDBJ databases">
        <title>Pseudogemmobacter sp. nov., isolated from poultry manure in Taiwan.</title>
        <authorList>
            <person name="Lin S.-Y."/>
            <person name="Tang Y.-S."/>
            <person name="Young C.-C."/>
        </authorList>
    </citation>
    <scope>NUCLEOTIDE SEQUENCE [LARGE SCALE GENOMIC DNA]</scope>
    <source>
        <strain evidence="2 3">CC-YST710</strain>
    </source>
</reference>
<organism evidence="2 3">
    <name type="scientific">Pseudogemmobacter faecipullorum</name>
    <dbReference type="NCBI Taxonomy" id="2755041"/>
    <lineage>
        <taxon>Bacteria</taxon>
        <taxon>Pseudomonadati</taxon>
        <taxon>Pseudomonadota</taxon>
        <taxon>Alphaproteobacteria</taxon>
        <taxon>Rhodobacterales</taxon>
        <taxon>Paracoccaceae</taxon>
        <taxon>Pseudogemmobacter</taxon>
    </lineage>
</organism>
<evidence type="ECO:0000313" key="3">
    <source>
        <dbReference type="Proteomes" id="UP001198571"/>
    </source>
</evidence>
<feature type="domain" description="DSBA-like thioredoxin" evidence="1">
    <location>
        <begin position="14"/>
        <end position="209"/>
    </location>
</feature>
<dbReference type="SUPFAM" id="SSF52833">
    <property type="entry name" value="Thioredoxin-like"/>
    <property type="match status" value="1"/>
</dbReference>
<dbReference type="Pfam" id="PF01323">
    <property type="entry name" value="DSBA"/>
    <property type="match status" value="1"/>
</dbReference>
<evidence type="ECO:0000259" key="1">
    <source>
        <dbReference type="Pfam" id="PF01323"/>
    </source>
</evidence>
<accession>A0ABS8CJZ6</accession>
<comment type="caution">
    <text evidence="2">The sequence shown here is derived from an EMBL/GenBank/DDBJ whole genome shotgun (WGS) entry which is preliminary data.</text>
</comment>
<evidence type="ECO:0000313" key="2">
    <source>
        <dbReference type="EMBL" id="MCB5409694.1"/>
    </source>
</evidence>
<dbReference type="PANTHER" id="PTHR13887">
    <property type="entry name" value="GLUTATHIONE S-TRANSFERASE KAPPA"/>
    <property type="match status" value="1"/>
</dbReference>